<evidence type="ECO:0000313" key="2">
    <source>
        <dbReference type="EMBL" id="CAA9297459.1"/>
    </source>
</evidence>
<dbReference type="AlphaFoldDB" id="A0A6J4K7F1"/>
<reference evidence="2" key="1">
    <citation type="submission" date="2020-02" db="EMBL/GenBank/DDBJ databases">
        <authorList>
            <person name="Meier V. D."/>
        </authorList>
    </citation>
    <scope>NUCLEOTIDE SEQUENCE</scope>
    <source>
        <strain evidence="2">AVDCRST_MAG48</strain>
    </source>
</reference>
<proteinExistence type="predicted"/>
<gene>
    <name evidence="2" type="ORF">AVDCRST_MAG48-1046</name>
</gene>
<feature type="transmembrane region" description="Helical" evidence="1">
    <location>
        <begin position="116"/>
        <end position="139"/>
    </location>
</feature>
<sequence>MTTTSAPAAGLGTAPATPRRAVFALFLLLFRLLATAHAGLCLLQPVSIGQYLDGRYGLLRVHQVGAGLLVLTALALGVVALGYVLSGGRTWALVCGLLFLLEGVQTGLGYSRSLGLHVPLGVAVVVLALVLAVLVWTPAAARCRPPRHRAPVEGPA</sequence>
<name>A0A6J4K7F1_9ACTN</name>
<keyword evidence="1" id="KW-0812">Transmembrane</keyword>
<keyword evidence="1" id="KW-1133">Transmembrane helix</keyword>
<organism evidence="2">
    <name type="scientific">uncultured Friedmanniella sp</name>
    <dbReference type="NCBI Taxonomy" id="335381"/>
    <lineage>
        <taxon>Bacteria</taxon>
        <taxon>Bacillati</taxon>
        <taxon>Actinomycetota</taxon>
        <taxon>Actinomycetes</taxon>
        <taxon>Propionibacteriales</taxon>
        <taxon>Nocardioidaceae</taxon>
        <taxon>Friedmanniella</taxon>
        <taxon>environmental samples</taxon>
    </lineage>
</organism>
<feature type="transmembrane region" description="Helical" evidence="1">
    <location>
        <begin position="91"/>
        <end position="110"/>
    </location>
</feature>
<evidence type="ECO:0000256" key="1">
    <source>
        <dbReference type="SAM" id="Phobius"/>
    </source>
</evidence>
<protein>
    <submittedName>
        <fullName evidence="2">Uncharacterized protein</fullName>
    </submittedName>
</protein>
<dbReference type="EMBL" id="CADCTS010000152">
    <property type="protein sequence ID" value="CAA9297459.1"/>
    <property type="molecule type" value="Genomic_DNA"/>
</dbReference>
<accession>A0A6J4K7F1</accession>
<feature type="transmembrane region" description="Helical" evidence="1">
    <location>
        <begin position="62"/>
        <end position="84"/>
    </location>
</feature>
<keyword evidence="1" id="KW-0472">Membrane</keyword>